<keyword evidence="2" id="KW-0805">Transcription regulation</keyword>
<dbReference type="CDD" id="cd05466">
    <property type="entry name" value="PBP2_LTTR_substrate"/>
    <property type="match status" value="1"/>
</dbReference>
<organism evidence="6 7">
    <name type="scientific">Mesobacillus foraminis</name>
    <dbReference type="NCBI Taxonomy" id="279826"/>
    <lineage>
        <taxon>Bacteria</taxon>
        <taxon>Bacillati</taxon>
        <taxon>Bacillota</taxon>
        <taxon>Bacilli</taxon>
        <taxon>Bacillales</taxon>
        <taxon>Bacillaceae</taxon>
        <taxon>Mesobacillus</taxon>
    </lineage>
</organism>
<dbReference type="FunFam" id="1.10.10.10:FF:000001">
    <property type="entry name" value="LysR family transcriptional regulator"/>
    <property type="match status" value="1"/>
</dbReference>
<evidence type="ECO:0000256" key="1">
    <source>
        <dbReference type="ARBA" id="ARBA00009437"/>
    </source>
</evidence>
<keyword evidence="4" id="KW-0804">Transcription</keyword>
<dbReference type="SUPFAM" id="SSF53850">
    <property type="entry name" value="Periplasmic binding protein-like II"/>
    <property type="match status" value="1"/>
</dbReference>
<evidence type="ECO:0000313" key="6">
    <source>
        <dbReference type="EMBL" id="TCN25955.1"/>
    </source>
</evidence>
<gene>
    <name evidence="6" type="ORF">EV146_10462</name>
</gene>
<reference evidence="6 7" key="1">
    <citation type="journal article" date="2015" name="Stand. Genomic Sci.">
        <title>Genomic Encyclopedia of Bacterial and Archaeal Type Strains, Phase III: the genomes of soil and plant-associated and newly described type strains.</title>
        <authorList>
            <person name="Whitman W.B."/>
            <person name="Woyke T."/>
            <person name="Klenk H.P."/>
            <person name="Zhou Y."/>
            <person name="Lilburn T.G."/>
            <person name="Beck B.J."/>
            <person name="De Vos P."/>
            <person name="Vandamme P."/>
            <person name="Eisen J.A."/>
            <person name="Garrity G."/>
            <person name="Hugenholtz P."/>
            <person name="Kyrpides N.C."/>
        </authorList>
    </citation>
    <scope>NUCLEOTIDE SEQUENCE [LARGE SCALE GENOMIC DNA]</scope>
    <source>
        <strain evidence="6 7">CV53</strain>
    </source>
</reference>
<dbReference type="Pfam" id="PF00126">
    <property type="entry name" value="HTH_1"/>
    <property type="match status" value="1"/>
</dbReference>
<dbReference type="PROSITE" id="PS50931">
    <property type="entry name" value="HTH_LYSR"/>
    <property type="match status" value="1"/>
</dbReference>
<protein>
    <submittedName>
        <fullName evidence="6">DNA-binding transcriptional LysR family regulator</fullName>
    </submittedName>
</protein>
<dbReference type="Proteomes" id="UP000295689">
    <property type="component" value="Unassembled WGS sequence"/>
</dbReference>
<comment type="similarity">
    <text evidence="1">Belongs to the LysR transcriptional regulatory family.</text>
</comment>
<dbReference type="AlphaFoldDB" id="A0A4R2BHC6"/>
<evidence type="ECO:0000256" key="2">
    <source>
        <dbReference type="ARBA" id="ARBA00023015"/>
    </source>
</evidence>
<dbReference type="PANTHER" id="PTHR30419:SF28">
    <property type="entry name" value="HTH-TYPE TRANSCRIPTIONAL REGULATOR BSDA"/>
    <property type="match status" value="1"/>
</dbReference>
<dbReference type="Gene3D" id="1.10.10.10">
    <property type="entry name" value="Winged helix-like DNA-binding domain superfamily/Winged helix DNA-binding domain"/>
    <property type="match status" value="1"/>
</dbReference>
<dbReference type="EMBL" id="SLVV01000004">
    <property type="protein sequence ID" value="TCN25955.1"/>
    <property type="molecule type" value="Genomic_DNA"/>
</dbReference>
<name>A0A4R2BHC6_9BACI</name>
<evidence type="ECO:0000259" key="5">
    <source>
        <dbReference type="PROSITE" id="PS50931"/>
    </source>
</evidence>
<dbReference type="SUPFAM" id="SSF46785">
    <property type="entry name" value="Winged helix' DNA-binding domain"/>
    <property type="match status" value="1"/>
</dbReference>
<dbReference type="GO" id="GO:0003677">
    <property type="term" value="F:DNA binding"/>
    <property type="evidence" value="ECO:0007669"/>
    <property type="project" value="UniProtKB-KW"/>
</dbReference>
<dbReference type="InterPro" id="IPR000847">
    <property type="entry name" value="LysR_HTH_N"/>
</dbReference>
<evidence type="ECO:0000256" key="4">
    <source>
        <dbReference type="ARBA" id="ARBA00023163"/>
    </source>
</evidence>
<dbReference type="PANTHER" id="PTHR30419">
    <property type="entry name" value="HTH-TYPE TRANSCRIPTIONAL REGULATOR YBHD"/>
    <property type="match status" value="1"/>
</dbReference>
<keyword evidence="3 6" id="KW-0238">DNA-binding</keyword>
<accession>A0A4R2BHC6</accession>
<dbReference type="GO" id="GO:0003700">
    <property type="term" value="F:DNA-binding transcription factor activity"/>
    <property type="evidence" value="ECO:0007669"/>
    <property type="project" value="InterPro"/>
</dbReference>
<evidence type="ECO:0000256" key="3">
    <source>
        <dbReference type="ARBA" id="ARBA00023125"/>
    </source>
</evidence>
<dbReference type="PRINTS" id="PR00039">
    <property type="entry name" value="HTHLYSR"/>
</dbReference>
<sequence>MDIKQLSYFVAIAEEKNITAAANRLHMSQPPLSIQLKQLEEELGVRLIERNGKRFDLTDKGLVLYKHALTLINEMEEIKNELKETEEGTKGTLSVGINTLSVPGFTEILEAFHQKYPKVALKIVQNDSFHLTELVKNRVVELAFVRLPLEHQGLAYHHLFSESFVFISTEPVHNISLKDLTNVPLIMPSTEGLGIYNLILDAFSKEQVQPTRIGECSDMKILMEMVTAGMGATIVPQSVMDVHGNKSLYSCKVSESTLVSSLGMIWLEHHFISGPAKNFLKLVREKMKIRH</sequence>
<feature type="domain" description="HTH lysR-type" evidence="5">
    <location>
        <begin position="1"/>
        <end position="58"/>
    </location>
</feature>
<evidence type="ECO:0000313" key="7">
    <source>
        <dbReference type="Proteomes" id="UP000295689"/>
    </source>
</evidence>
<proteinExistence type="inferred from homology"/>
<dbReference type="GO" id="GO:0005829">
    <property type="term" value="C:cytosol"/>
    <property type="evidence" value="ECO:0007669"/>
    <property type="project" value="TreeGrafter"/>
</dbReference>
<dbReference type="InterPro" id="IPR036390">
    <property type="entry name" value="WH_DNA-bd_sf"/>
</dbReference>
<comment type="caution">
    <text evidence="6">The sequence shown here is derived from an EMBL/GenBank/DDBJ whole genome shotgun (WGS) entry which is preliminary data.</text>
</comment>
<dbReference type="InterPro" id="IPR050950">
    <property type="entry name" value="HTH-type_LysR_regulators"/>
</dbReference>
<dbReference type="Gene3D" id="3.40.190.290">
    <property type="match status" value="1"/>
</dbReference>
<dbReference type="InterPro" id="IPR036388">
    <property type="entry name" value="WH-like_DNA-bd_sf"/>
</dbReference>
<dbReference type="RefSeq" id="WP_132003931.1">
    <property type="nucleotide sequence ID" value="NZ_JABUHM010000009.1"/>
</dbReference>
<keyword evidence="7" id="KW-1185">Reference proteome</keyword>
<dbReference type="Pfam" id="PF03466">
    <property type="entry name" value="LysR_substrate"/>
    <property type="match status" value="1"/>
</dbReference>
<dbReference type="InterPro" id="IPR005119">
    <property type="entry name" value="LysR_subst-bd"/>
</dbReference>